<keyword evidence="1" id="KW-0812">Transmembrane</keyword>
<evidence type="ECO:0000313" key="4">
    <source>
        <dbReference type="Proteomes" id="UP001642409"/>
    </source>
</evidence>
<name>A0AA86UXS6_9EUKA</name>
<feature type="transmembrane region" description="Helical" evidence="1">
    <location>
        <begin position="70"/>
        <end position="87"/>
    </location>
</feature>
<proteinExistence type="predicted"/>
<gene>
    <name evidence="3" type="ORF">HINF_LOCUS45167</name>
    <name evidence="2" type="ORF">HINF_LOCUS56492</name>
</gene>
<accession>A0AA86UXS6</accession>
<dbReference type="EMBL" id="CAXDID020000195">
    <property type="protein sequence ID" value="CAL6053092.1"/>
    <property type="molecule type" value="Genomic_DNA"/>
</dbReference>
<keyword evidence="4" id="KW-1185">Reference proteome</keyword>
<evidence type="ECO:0000313" key="3">
    <source>
        <dbReference type="EMBL" id="CAL6053092.1"/>
    </source>
</evidence>
<organism evidence="2">
    <name type="scientific">Hexamita inflata</name>
    <dbReference type="NCBI Taxonomy" id="28002"/>
    <lineage>
        <taxon>Eukaryota</taxon>
        <taxon>Metamonada</taxon>
        <taxon>Diplomonadida</taxon>
        <taxon>Hexamitidae</taxon>
        <taxon>Hexamitinae</taxon>
        <taxon>Hexamita</taxon>
    </lineage>
</organism>
<keyword evidence="1" id="KW-0472">Membrane</keyword>
<dbReference type="AlphaFoldDB" id="A0AA86UXS6"/>
<reference evidence="2" key="1">
    <citation type="submission" date="2023-06" db="EMBL/GenBank/DDBJ databases">
        <authorList>
            <person name="Kurt Z."/>
        </authorList>
    </citation>
    <scope>NUCLEOTIDE SEQUENCE</scope>
</reference>
<dbReference type="Proteomes" id="UP001642409">
    <property type="component" value="Unassembled WGS sequence"/>
</dbReference>
<evidence type="ECO:0000256" key="1">
    <source>
        <dbReference type="SAM" id="Phobius"/>
    </source>
</evidence>
<keyword evidence="1" id="KW-1133">Transmembrane helix</keyword>
<evidence type="ECO:0000313" key="2">
    <source>
        <dbReference type="EMBL" id="CAI9968847.1"/>
    </source>
</evidence>
<sequence>MPKCQYPNVYGIKNIKCTIAEVSCKSQGHTNKQQCIDYHYNFRKHMQILEFIENDLNYIQKDTQLNSQNFAFPATIYAAIFVTLIFGDLRTNLQCTREIMNTQYFLGAPNPLETSRKQLECKTSALSKNVPAKKIKTHQFNSCIHVSCQILIFNSLQYIQNLEKIIMTRRVRPLIEVHSPPLIKVHNVLKLKIIHSKQQFYFPPQITSMLSSILTIQTIITHSNTQFCESVLLLNFKRFSFCKKLFSVNNFRSASNLFFAENSNLLLHSEVIQNSEINLKVQNENKFALLGVKTTQIINALINITVQFQIAKGTLICVQCDLITQSSIFVFVANGRYLSGVMLMSQNYIKLNSTQIQARLNSSSASGIVNKVPTAMTNFTVQDCMLTAYFWLTSSTSGYISSDVLVETQINIANFTVCVNSQDFGAGSKPVSRSWSEIQKCESICSSGLYYTYGLCLSSLDLGAEVDFKLECSNDFQFDGTKCSCKDGFLLDGTACMNVVLQITQLGQKMLNASEELEQQINQNISAPNQKVDSFVDQIEPHIIGNASFVDLQIAGNASALDSDLARNSSFITNEIELNATQFKEELLREVDKLKRDLKASILVLQRHIKGYHFGFDADLNSQTNTTEQEIIKNTTELLSKQQVNFSYLDQQNHNNSTAAVNNIVQNSIYLNTSIDANYTDLLARIYANNISDQILIAAIQQSIKDNITQTMNTIDGIYLKIADYKAKQKSICDGKLTQQCGQKMEYHFQKRTPSCTDKVFTNGCPTSAGCTNCQACSMAPACSITFKDCTCTMGPWSTVSNCSVPSNITYGGSDYTSGSCRLDGVWGNCGSEQTVSTCQHVEILSPAYFKFNNITGECYCDK</sequence>
<comment type="caution">
    <text evidence="2">The sequence shown here is derived from an EMBL/GenBank/DDBJ whole genome shotgun (WGS) entry which is preliminary data.</text>
</comment>
<dbReference type="EMBL" id="CATOUU010001050">
    <property type="protein sequence ID" value="CAI9968847.1"/>
    <property type="molecule type" value="Genomic_DNA"/>
</dbReference>
<protein>
    <submittedName>
        <fullName evidence="2">Uncharacterized protein</fullName>
    </submittedName>
</protein>
<reference evidence="3 4" key="2">
    <citation type="submission" date="2024-07" db="EMBL/GenBank/DDBJ databases">
        <authorList>
            <person name="Akdeniz Z."/>
        </authorList>
    </citation>
    <scope>NUCLEOTIDE SEQUENCE [LARGE SCALE GENOMIC DNA]</scope>
</reference>